<feature type="compositionally biased region" description="Polar residues" evidence="1">
    <location>
        <begin position="81"/>
        <end position="94"/>
    </location>
</feature>
<sequence>MPSEEKQPYIKASMNIKNKKQNHQKIENIKKSDINTEKIKKKNAQKQEPIKKPRKKRAPKKTPKKKNTTESDSDSYTSDTAGTNTSEDLSDVSS</sequence>
<feature type="compositionally biased region" description="Basic and acidic residues" evidence="1">
    <location>
        <begin position="24"/>
        <end position="38"/>
    </location>
</feature>
<accession>A0A0L7QPB0</accession>
<dbReference type="Proteomes" id="UP000053825">
    <property type="component" value="Unassembled WGS sequence"/>
</dbReference>
<evidence type="ECO:0000256" key="1">
    <source>
        <dbReference type="SAM" id="MobiDB-lite"/>
    </source>
</evidence>
<proteinExistence type="predicted"/>
<evidence type="ECO:0000313" key="3">
    <source>
        <dbReference type="Proteomes" id="UP000053825"/>
    </source>
</evidence>
<keyword evidence="3" id="KW-1185">Reference proteome</keyword>
<organism evidence="2 3">
    <name type="scientific">Habropoda laboriosa</name>
    <dbReference type="NCBI Taxonomy" id="597456"/>
    <lineage>
        <taxon>Eukaryota</taxon>
        <taxon>Metazoa</taxon>
        <taxon>Ecdysozoa</taxon>
        <taxon>Arthropoda</taxon>
        <taxon>Hexapoda</taxon>
        <taxon>Insecta</taxon>
        <taxon>Pterygota</taxon>
        <taxon>Neoptera</taxon>
        <taxon>Endopterygota</taxon>
        <taxon>Hymenoptera</taxon>
        <taxon>Apocrita</taxon>
        <taxon>Aculeata</taxon>
        <taxon>Apoidea</taxon>
        <taxon>Anthophila</taxon>
        <taxon>Apidae</taxon>
        <taxon>Habropoda</taxon>
    </lineage>
</organism>
<dbReference type="EMBL" id="KQ414819">
    <property type="protein sequence ID" value="KOC60473.1"/>
    <property type="molecule type" value="Genomic_DNA"/>
</dbReference>
<protein>
    <submittedName>
        <fullName evidence="2">Uncharacterized protein</fullName>
    </submittedName>
</protein>
<dbReference type="STRING" id="597456.A0A0L7QPB0"/>
<dbReference type="AlphaFoldDB" id="A0A0L7QPB0"/>
<gene>
    <name evidence="2" type="ORF">WH47_07831</name>
</gene>
<evidence type="ECO:0000313" key="2">
    <source>
        <dbReference type="EMBL" id="KOC60473.1"/>
    </source>
</evidence>
<name>A0A0L7QPB0_9HYME</name>
<reference evidence="2 3" key="1">
    <citation type="submission" date="2015-07" db="EMBL/GenBank/DDBJ databases">
        <title>The genome of Habropoda laboriosa.</title>
        <authorList>
            <person name="Pan H."/>
            <person name="Kapheim K."/>
        </authorList>
    </citation>
    <scope>NUCLEOTIDE SEQUENCE [LARGE SCALE GENOMIC DNA]</scope>
    <source>
        <strain evidence="2">0110345459</strain>
    </source>
</reference>
<feature type="compositionally biased region" description="Basic residues" evidence="1">
    <location>
        <begin position="52"/>
        <end position="66"/>
    </location>
</feature>
<feature type="region of interest" description="Disordered" evidence="1">
    <location>
        <begin position="1"/>
        <end position="94"/>
    </location>
</feature>